<evidence type="ECO:0000256" key="12">
    <source>
        <dbReference type="ARBA" id="ARBA00047899"/>
    </source>
</evidence>
<dbReference type="SUPFAM" id="SSF51110">
    <property type="entry name" value="alpha-D-mannose-specific plant lectins"/>
    <property type="match status" value="1"/>
</dbReference>
<dbReference type="EMBL" id="PJQY01001456">
    <property type="protein sequence ID" value="PQQ02491.1"/>
    <property type="molecule type" value="Genomic_DNA"/>
</dbReference>
<dbReference type="SMART" id="SM00108">
    <property type="entry name" value="B_lectin"/>
    <property type="match status" value="1"/>
</dbReference>
<evidence type="ECO:0000256" key="4">
    <source>
        <dbReference type="ARBA" id="ARBA00022527"/>
    </source>
</evidence>
<comment type="caution">
    <text evidence="19">The sequence shown here is derived from an EMBL/GenBank/DDBJ whole genome shotgun (WGS) entry which is preliminary data.</text>
</comment>
<reference evidence="19 20" key="1">
    <citation type="submission" date="2018-02" db="EMBL/GenBank/DDBJ databases">
        <title>Draft genome of wild Prunus yedoensis var. nudiflora.</title>
        <authorList>
            <person name="Baek S."/>
            <person name="Kim J.-H."/>
            <person name="Choi K."/>
            <person name="Kim G.-B."/>
            <person name="Cho A."/>
            <person name="Jang H."/>
            <person name="Shin C.-H."/>
            <person name="Yu H.-J."/>
            <person name="Mun J.-H."/>
        </authorList>
    </citation>
    <scope>NUCLEOTIDE SEQUENCE [LARGE SCALE GENOMIC DNA]</scope>
    <source>
        <strain evidence="20">cv. Jeju island</strain>
        <tissue evidence="19">Leaf</tissue>
    </source>
</reference>
<keyword evidence="9" id="KW-0067">ATP-binding</keyword>
<dbReference type="FunFam" id="1.10.510.10:FF:000060">
    <property type="entry name" value="G-type lectin S-receptor-like serine/threonine-protein kinase"/>
    <property type="match status" value="1"/>
</dbReference>
<feature type="signal peptide" evidence="15">
    <location>
        <begin position="1"/>
        <end position="21"/>
    </location>
</feature>
<dbReference type="InterPro" id="IPR011009">
    <property type="entry name" value="Kinase-like_dom_sf"/>
</dbReference>
<dbReference type="Proteomes" id="UP000250321">
    <property type="component" value="Unassembled WGS sequence"/>
</dbReference>
<evidence type="ECO:0000256" key="5">
    <source>
        <dbReference type="ARBA" id="ARBA00022679"/>
    </source>
</evidence>
<evidence type="ECO:0000256" key="11">
    <source>
        <dbReference type="ARBA" id="ARBA00023180"/>
    </source>
</evidence>
<evidence type="ECO:0000256" key="13">
    <source>
        <dbReference type="ARBA" id="ARBA00048679"/>
    </source>
</evidence>
<keyword evidence="20" id="KW-1185">Reference proteome</keyword>
<keyword evidence="11" id="KW-0325">Glycoprotein</keyword>
<accession>A0A314YCB1</accession>
<dbReference type="GO" id="GO:0005524">
    <property type="term" value="F:ATP binding"/>
    <property type="evidence" value="ECO:0007669"/>
    <property type="project" value="UniProtKB-KW"/>
</dbReference>
<keyword evidence="8" id="KW-0418">Kinase</keyword>
<evidence type="ECO:0000256" key="14">
    <source>
        <dbReference type="SAM" id="MobiDB-lite"/>
    </source>
</evidence>
<evidence type="ECO:0000256" key="9">
    <source>
        <dbReference type="ARBA" id="ARBA00022840"/>
    </source>
</evidence>
<keyword evidence="3" id="KW-1003">Cell membrane</keyword>
<feature type="domain" description="Apple" evidence="18">
    <location>
        <begin position="293"/>
        <end position="373"/>
    </location>
</feature>
<evidence type="ECO:0000256" key="8">
    <source>
        <dbReference type="ARBA" id="ARBA00022777"/>
    </source>
</evidence>
<feature type="region of interest" description="Disordered" evidence="14">
    <location>
        <begin position="578"/>
        <end position="607"/>
    </location>
</feature>
<dbReference type="PANTHER" id="PTHR27002">
    <property type="entry name" value="RECEPTOR-LIKE SERINE/THREONINE-PROTEIN KINASE SD1-8"/>
    <property type="match status" value="1"/>
</dbReference>
<dbReference type="InterPro" id="IPR008271">
    <property type="entry name" value="Ser/Thr_kinase_AS"/>
</dbReference>
<dbReference type="SUPFAM" id="SSF56112">
    <property type="entry name" value="Protein kinase-like (PK-like)"/>
    <property type="match status" value="1"/>
</dbReference>
<keyword evidence="3" id="KW-0472">Membrane</keyword>
<evidence type="ECO:0000256" key="2">
    <source>
        <dbReference type="ARBA" id="ARBA00012513"/>
    </source>
</evidence>
<dbReference type="PROSITE" id="PS50011">
    <property type="entry name" value="PROTEIN_KINASE_DOM"/>
    <property type="match status" value="1"/>
</dbReference>
<dbReference type="GO" id="GO:0004674">
    <property type="term" value="F:protein serine/threonine kinase activity"/>
    <property type="evidence" value="ECO:0007669"/>
    <property type="project" value="UniProtKB-KW"/>
</dbReference>
<dbReference type="EC" id="2.7.11.1" evidence="2"/>
<keyword evidence="4" id="KW-0723">Serine/threonine-protein kinase</keyword>
<gene>
    <name evidence="19" type="ORF">Pyn_24662</name>
</gene>
<comment type="subcellular location">
    <subcellularLocation>
        <location evidence="1">Cell membrane</location>
        <topology evidence="1">Single-pass type I membrane protein</topology>
    </subcellularLocation>
</comment>
<dbReference type="Pfam" id="PF11883">
    <property type="entry name" value="DUF3403"/>
    <property type="match status" value="1"/>
</dbReference>
<dbReference type="PROSITE" id="PS50927">
    <property type="entry name" value="BULB_LECTIN"/>
    <property type="match status" value="1"/>
</dbReference>
<dbReference type="GO" id="GO:0005886">
    <property type="term" value="C:plasma membrane"/>
    <property type="evidence" value="ECO:0007669"/>
    <property type="project" value="UniProtKB-SubCell"/>
</dbReference>
<feature type="domain" description="Protein kinase" evidence="16">
    <location>
        <begin position="271"/>
        <end position="565"/>
    </location>
</feature>
<dbReference type="Pfam" id="PF07714">
    <property type="entry name" value="PK_Tyr_Ser-Thr"/>
    <property type="match status" value="1"/>
</dbReference>
<dbReference type="InterPro" id="IPR000719">
    <property type="entry name" value="Prot_kinase_dom"/>
</dbReference>
<keyword evidence="7" id="KW-0547">Nucleotide-binding</keyword>
<feature type="chain" id="PRO_5016352063" description="non-specific serine/threonine protein kinase" evidence="15">
    <location>
        <begin position="22"/>
        <end position="607"/>
    </location>
</feature>
<evidence type="ECO:0000256" key="3">
    <source>
        <dbReference type="ARBA" id="ARBA00022475"/>
    </source>
</evidence>
<dbReference type="Pfam" id="PF01453">
    <property type="entry name" value="B_lectin"/>
    <property type="match status" value="1"/>
</dbReference>
<dbReference type="InterPro" id="IPR036426">
    <property type="entry name" value="Bulb-type_lectin_dom_sf"/>
</dbReference>
<proteinExistence type="predicted"/>
<dbReference type="InterPro" id="IPR001245">
    <property type="entry name" value="Ser-Thr/Tyr_kinase_cat_dom"/>
</dbReference>
<keyword evidence="5" id="KW-0808">Transferase</keyword>
<evidence type="ECO:0000256" key="10">
    <source>
        <dbReference type="ARBA" id="ARBA00023157"/>
    </source>
</evidence>
<dbReference type="InterPro" id="IPR001480">
    <property type="entry name" value="Bulb-type_lectin_dom"/>
</dbReference>
<dbReference type="InterPro" id="IPR003609">
    <property type="entry name" value="Pan_app"/>
</dbReference>
<evidence type="ECO:0000313" key="19">
    <source>
        <dbReference type="EMBL" id="PQQ02491.1"/>
    </source>
</evidence>
<organism evidence="19 20">
    <name type="scientific">Prunus yedoensis var. nudiflora</name>
    <dbReference type="NCBI Taxonomy" id="2094558"/>
    <lineage>
        <taxon>Eukaryota</taxon>
        <taxon>Viridiplantae</taxon>
        <taxon>Streptophyta</taxon>
        <taxon>Embryophyta</taxon>
        <taxon>Tracheophyta</taxon>
        <taxon>Spermatophyta</taxon>
        <taxon>Magnoliopsida</taxon>
        <taxon>eudicotyledons</taxon>
        <taxon>Gunneridae</taxon>
        <taxon>Pentapetalae</taxon>
        <taxon>rosids</taxon>
        <taxon>fabids</taxon>
        <taxon>Rosales</taxon>
        <taxon>Rosaceae</taxon>
        <taxon>Amygdaloideae</taxon>
        <taxon>Amygdaleae</taxon>
        <taxon>Prunus</taxon>
    </lineage>
</organism>
<protein>
    <recommendedName>
        <fullName evidence="2">non-specific serine/threonine protein kinase</fullName>
        <ecNumber evidence="2">2.7.11.1</ecNumber>
    </recommendedName>
</protein>
<name>A0A314YCB1_PRUYE</name>
<dbReference type="Pfam" id="PF08276">
    <property type="entry name" value="PAN_2"/>
    <property type="match status" value="1"/>
</dbReference>
<dbReference type="InterPro" id="IPR021820">
    <property type="entry name" value="S-locus_recpt_kinase_C"/>
</dbReference>
<feature type="compositionally biased region" description="Low complexity" evidence="14">
    <location>
        <begin position="578"/>
        <end position="589"/>
    </location>
</feature>
<dbReference type="Gene3D" id="2.90.10.10">
    <property type="entry name" value="Bulb-type lectin domain"/>
    <property type="match status" value="1"/>
</dbReference>
<dbReference type="PROSITE" id="PS50948">
    <property type="entry name" value="PAN"/>
    <property type="match status" value="1"/>
</dbReference>
<dbReference type="STRING" id="2094558.A0A314YCB1"/>
<dbReference type="OrthoDB" id="4062651at2759"/>
<dbReference type="Gene3D" id="1.10.510.10">
    <property type="entry name" value="Transferase(Phosphotransferase) domain 1"/>
    <property type="match status" value="1"/>
</dbReference>
<evidence type="ECO:0000256" key="7">
    <source>
        <dbReference type="ARBA" id="ARBA00022741"/>
    </source>
</evidence>
<feature type="domain" description="Bulb-type lectin" evidence="17">
    <location>
        <begin position="25"/>
        <end position="145"/>
    </location>
</feature>
<keyword evidence="6 15" id="KW-0732">Signal</keyword>
<keyword evidence="10" id="KW-1015">Disulfide bond</keyword>
<dbReference type="PANTHER" id="PTHR27002:SF1055">
    <property type="entry name" value="RECEPTOR-LIKE SERINE_THREONINE-PROTEIN KINASE"/>
    <property type="match status" value="1"/>
</dbReference>
<evidence type="ECO:0000259" key="16">
    <source>
        <dbReference type="PROSITE" id="PS50011"/>
    </source>
</evidence>
<evidence type="ECO:0000256" key="15">
    <source>
        <dbReference type="SAM" id="SignalP"/>
    </source>
</evidence>
<sequence>MTMLNLSLVCLISFFTFFSFSYPATDTLTSLDTLGDNQTLVSSGGLFELGFFSENFSGYHYLGIWFTADRSKVVWVDRENPILDSSGLLQIRTGNLVLTDRRQVQLIVNSGSVAAATTNTSATLIDTGNFVLKEVDTGRTLEKRWYFNSFGPYSFHIIVSWASHQNPARGLFTLSVDGNDLSKLSVWRGDGAKMDIASWDGHSIRFIFDNSTGQNNNNNNDYNFSYHANAYEAYYNFSHSRNYDLMWFVMASTGNLDQYFMVDGKISVRPHALCADSAGGNSGRCLTSIPFKCGDGKFYEMNGSLPSTFNGTGFISTGTTECETLCKSNCSCTAFAALQNEQPPGCQLYFGSKHDLLKIIEKGAGIVYIRGRAPSDSSKNALLDWRRRFHIIEGIAQGLLYLHRYSRLRIIHRDLKTSNILLDGDMNPKISDFGMARIFGDDDTRGKTNRVVGTFGYMSPEYAMDGVFSEKSDVFSFGVILLEIISGKKNIAFFETDHSLNLLGRAWNFWKEGKSMELMDSTLSASCSSSEVTRCIQMGLLCVQERAMDRPNMSAVVSMLSNETFALPLPKEPAFLSQLSSTDADSSSSRQRHRSRNDITISDVDGR</sequence>
<evidence type="ECO:0000256" key="1">
    <source>
        <dbReference type="ARBA" id="ARBA00004251"/>
    </source>
</evidence>
<dbReference type="AlphaFoldDB" id="A0A314YCB1"/>
<evidence type="ECO:0000259" key="18">
    <source>
        <dbReference type="PROSITE" id="PS50948"/>
    </source>
</evidence>
<dbReference type="PROSITE" id="PS00108">
    <property type="entry name" value="PROTEIN_KINASE_ST"/>
    <property type="match status" value="1"/>
</dbReference>
<evidence type="ECO:0000259" key="17">
    <source>
        <dbReference type="PROSITE" id="PS50927"/>
    </source>
</evidence>
<dbReference type="SMART" id="SM00220">
    <property type="entry name" value="S_TKc"/>
    <property type="match status" value="1"/>
</dbReference>
<comment type="catalytic activity">
    <reaction evidence="13">
        <text>L-seryl-[protein] + ATP = O-phospho-L-seryl-[protein] + ADP + H(+)</text>
        <dbReference type="Rhea" id="RHEA:17989"/>
        <dbReference type="Rhea" id="RHEA-COMP:9863"/>
        <dbReference type="Rhea" id="RHEA-COMP:11604"/>
        <dbReference type="ChEBI" id="CHEBI:15378"/>
        <dbReference type="ChEBI" id="CHEBI:29999"/>
        <dbReference type="ChEBI" id="CHEBI:30616"/>
        <dbReference type="ChEBI" id="CHEBI:83421"/>
        <dbReference type="ChEBI" id="CHEBI:456216"/>
        <dbReference type="EC" id="2.7.11.1"/>
    </reaction>
</comment>
<comment type="catalytic activity">
    <reaction evidence="12">
        <text>L-threonyl-[protein] + ATP = O-phospho-L-threonyl-[protein] + ADP + H(+)</text>
        <dbReference type="Rhea" id="RHEA:46608"/>
        <dbReference type="Rhea" id="RHEA-COMP:11060"/>
        <dbReference type="Rhea" id="RHEA-COMP:11605"/>
        <dbReference type="ChEBI" id="CHEBI:15378"/>
        <dbReference type="ChEBI" id="CHEBI:30013"/>
        <dbReference type="ChEBI" id="CHEBI:30616"/>
        <dbReference type="ChEBI" id="CHEBI:61977"/>
        <dbReference type="ChEBI" id="CHEBI:456216"/>
        <dbReference type="EC" id="2.7.11.1"/>
    </reaction>
</comment>
<evidence type="ECO:0000256" key="6">
    <source>
        <dbReference type="ARBA" id="ARBA00022729"/>
    </source>
</evidence>
<evidence type="ECO:0000313" key="20">
    <source>
        <dbReference type="Proteomes" id="UP000250321"/>
    </source>
</evidence>